<keyword evidence="1" id="KW-0472">Membrane</keyword>
<dbReference type="AlphaFoldDB" id="A0A1Y6BFC0"/>
<dbReference type="PANTHER" id="PTHR23028:SF134">
    <property type="entry name" value="PUTATIVE (AFU_ORTHOLOGUE AFUA_4G08520)-RELATED"/>
    <property type="match status" value="1"/>
</dbReference>
<evidence type="ECO:0000259" key="2">
    <source>
        <dbReference type="Pfam" id="PF01757"/>
    </source>
</evidence>
<feature type="transmembrane region" description="Helical" evidence="1">
    <location>
        <begin position="36"/>
        <end position="58"/>
    </location>
</feature>
<reference evidence="3 4" key="1">
    <citation type="submission" date="2017-04" db="EMBL/GenBank/DDBJ databases">
        <authorList>
            <person name="Afonso C.L."/>
            <person name="Miller P.J."/>
            <person name="Scott M.A."/>
            <person name="Spackman E."/>
            <person name="Goraichik I."/>
            <person name="Dimitrov K.M."/>
            <person name="Suarez D.L."/>
            <person name="Swayne D.E."/>
        </authorList>
    </citation>
    <scope>NUCLEOTIDE SEQUENCE [LARGE SCALE GENOMIC DNA]</scope>
    <source>
        <strain evidence="3 4">USBA 355</strain>
    </source>
</reference>
<evidence type="ECO:0000313" key="3">
    <source>
        <dbReference type="EMBL" id="SMF08008.1"/>
    </source>
</evidence>
<dbReference type="STRING" id="560819.SAMN05428998_104107"/>
<keyword evidence="3" id="KW-0808">Transferase</keyword>
<organism evidence="3 4">
    <name type="scientific">Tistlia consotensis USBA 355</name>
    <dbReference type="NCBI Taxonomy" id="560819"/>
    <lineage>
        <taxon>Bacteria</taxon>
        <taxon>Pseudomonadati</taxon>
        <taxon>Pseudomonadota</taxon>
        <taxon>Alphaproteobacteria</taxon>
        <taxon>Rhodospirillales</taxon>
        <taxon>Rhodovibrionaceae</taxon>
        <taxon>Tistlia</taxon>
    </lineage>
</organism>
<dbReference type="EMBL" id="FWZX01000004">
    <property type="protein sequence ID" value="SMF08008.1"/>
    <property type="molecule type" value="Genomic_DNA"/>
</dbReference>
<dbReference type="Pfam" id="PF01757">
    <property type="entry name" value="Acyl_transf_3"/>
    <property type="match status" value="1"/>
</dbReference>
<gene>
    <name evidence="3" type="ORF">SAMN05428998_104107</name>
</gene>
<name>A0A1Y6BFC0_9PROT</name>
<keyword evidence="1" id="KW-0812">Transmembrane</keyword>
<dbReference type="InterPro" id="IPR002656">
    <property type="entry name" value="Acyl_transf_3_dom"/>
</dbReference>
<accession>A0A1Y6BFC0</accession>
<keyword evidence="3" id="KW-0378">Hydrolase</keyword>
<feature type="transmembrane region" description="Helical" evidence="1">
    <location>
        <begin position="271"/>
        <end position="298"/>
    </location>
</feature>
<evidence type="ECO:0000313" key="4">
    <source>
        <dbReference type="Proteomes" id="UP000192917"/>
    </source>
</evidence>
<protein>
    <submittedName>
        <fullName evidence="3">Peptidoglycan/LPS O-acetylase OafA/YrhL, contains acyltransferase and SGNH-hydrolase domains</fullName>
    </submittedName>
</protein>
<dbReference type="PANTHER" id="PTHR23028">
    <property type="entry name" value="ACETYLTRANSFERASE"/>
    <property type="match status" value="1"/>
</dbReference>
<feature type="transmembrane region" description="Helical" evidence="1">
    <location>
        <begin position="231"/>
        <end position="259"/>
    </location>
</feature>
<feature type="transmembrane region" description="Helical" evidence="1">
    <location>
        <begin position="188"/>
        <end position="211"/>
    </location>
</feature>
<dbReference type="InterPro" id="IPR050879">
    <property type="entry name" value="Acyltransferase_3"/>
</dbReference>
<feature type="domain" description="Acyltransferase 3" evidence="2">
    <location>
        <begin position="2"/>
        <end position="325"/>
    </location>
</feature>
<evidence type="ECO:0000256" key="1">
    <source>
        <dbReference type="SAM" id="Phobius"/>
    </source>
</evidence>
<feature type="transmembrane region" description="Helical" evidence="1">
    <location>
        <begin position="158"/>
        <end position="176"/>
    </location>
</feature>
<keyword evidence="3" id="KW-0012">Acyltransferase</keyword>
<keyword evidence="1" id="KW-1133">Transmembrane helix</keyword>
<sequence>MASVIVILHHFFLAFYPSVKAPVSSGGLKFTPLYLFMNGEGVVAFFFVLSGFVLTVKLHQGFSLEALLSSIVKRLPRLAVPVGASVILGFLVLRFTGDQYALAASLNRSAWLQSFGNAHFPLSFEPSLPDALRQSLVVFLRPYDFYYNSNLWTMGPEFYGSMVAFLIVALTGLFKARRGLLAAVAHGGLVIAFLVFFPPLVPFFAGSYLAFLWANRKTALEISAAPTMALLIGGALGLSFANWVVNTLASLSFMIALLGNRALAGHLSGRLAALLGMLSFPLYLVHAPVILSASSFVYVQLSAAGAPDPAVGLLTLAATLLASGLVCIPFVFLDSSWAGWLNAAVRRLVGSVLAACRNRAAAHPTR</sequence>
<proteinExistence type="predicted"/>
<feature type="transmembrane region" description="Helical" evidence="1">
    <location>
        <begin position="78"/>
        <end position="97"/>
    </location>
</feature>
<feature type="transmembrane region" description="Helical" evidence="1">
    <location>
        <begin position="310"/>
        <end position="333"/>
    </location>
</feature>
<dbReference type="GO" id="GO:0016787">
    <property type="term" value="F:hydrolase activity"/>
    <property type="evidence" value="ECO:0007669"/>
    <property type="project" value="UniProtKB-KW"/>
</dbReference>
<keyword evidence="4" id="KW-1185">Reference proteome</keyword>
<dbReference type="GO" id="GO:0016747">
    <property type="term" value="F:acyltransferase activity, transferring groups other than amino-acyl groups"/>
    <property type="evidence" value="ECO:0007669"/>
    <property type="project" value="InterPro"/>
</dbReference>
<dbReference type="Proteomes" id="UP000192917">
    <property type="component" value="Unassembled WGS sequence"/>
</dbReference>